<evidence type="ECO:0000256" key="6">
    <source>
        <dbReference type="ARBA" id="ARBA00023163"/>
    </source>
</evidence>
<keyword evidence="5" id="KW-0238">DNA-binding</keyword>
<dbReference type="Proteomes" id="UP001318860">
    <property type="component" value="Unassembled WGS sequence"/>
</dbReference>
<keyword evidence="1" id="KW-0479">Metal-binding</keyword>
<name>A0ABR0W9E7_REHGL</name>
<accession>A0ABR0W9E7</accession>
<evidence type="ECO:0000313" key="12">
    <source>
        <dbReference type="Proteomes" id="UP001318860"/>
    </source>
</evidence>
<dbReference type="PANTHER" id="PTHR47172:SF24">
    <property type="entry name" value="GATA ZINC FINGER DOMAIN-CONTAINING PROTEIN 14-RELATED"/>
    <property type="match status" value="1"/>
</dbReference>
<reference evidence="11 12" key="1">
    <citation type="journal article" date="2021" name="Comput. Struct. Biotechnol. J.">
        <title>De novo genome assembly of the potent medicinal plant Rehmannia glutinosa using nanopore technology.</title>
        <authorList>
            <person name="Ma L."/>
            <person name="Dong C."/>
            <person name="Song C."/>
            <person name="Wang X."/>
            <person name="Zheng X."/>
            <person name="Niu Y."/>
            <person name="Chen S."/>
            <person name="Feng W."/>
        </authorList>
    </citation>
    <scope>NUCLEOTIDE SEQUENCE [LARGE SCALE GENOMIC DNA]</scope>
    <source>
        <strain evidence="11">DH-2019</strain>
    </source>
</reference>
<dbReference type="CDD" id="cd00202">
    <property type="entry name" value="ZnF_GATA"/>
    <property type="match status" value="1"/>
</dbReference>
<protein>
    <recommendedName>
        <fullName evidence="10">GATA-type domain-containing protein</fullName>
    </recommendedName>
</protein>
<evidence type="ECO:0000256" key="8">
    <source>
        <dbReference type="ARBA" id="ARBA00037539"/>
    </source>
</evidence>
<dbReference type="Gene3D" id="3.30.50.10">
    <property type="entry name" value="Erythroid Transcription Factor GATA-1, subunit A"/>
    <property type="match status" value="1"/>
</dbReference>
<dbReference type="SMART" id="SM00401">
    <property type="entry name" value="ZnF_GATA"/>
    <property type="match status" value="1"/>
</dbReference>
<feature type="domain" description="GATA-type" evidence="10">
    <location>
        <begin position="96"/>
        <end position="125"/>
    </location>
</feature>
<comment type="caution">
    <text evidence="11">The sequence shown here is derived from an EMBL/GenBank/DDBJ whole genome shotgun (WGS) entry which is preliminary data.</text>
</comment>
<keyword evidence="6" id="KW-0804">Transcription</keyword>
<organism evidence="11 12">
    <name type="scientific">Rehmannia glutinosa</name>
    <name type="common">Chinese foxglove</name>
    <dbReference type="NCBI Taxonomy" id="99300"/>
    <lineage>
        <taxon>Eukaryota</taxon>
        <taxon>Viridiplantae</taxon>
        <taxon>Streptophyta</taxon>
        <taxon>Embryophyta</taxon>
        <taxon>Tracheophyta</taxon>
        <taxon>Spermatophyta</taxon>
        <taxon>Magnoliopsida</taxon>
        <taxon>eudicotyledons</taxon>
        <taxon>Gunneridae</taxon>
        <taxon>Pentapetalae</taxon>
        <taxon>asterids</taxon>
        <taxon>lamiids</taxon>
        <taxon>Lamiales</taxon>
        <taxon>Orobanchaceae</taxon>
        <taxon>Rehmannieae</taxon>
        <taxon>Rehmannia</taxon>
    </lineage>
</organism>
<dbReference type="Pfam" id="PF00320">
    <property type="entry name" value="GATA"/>
    <property type="match status" value="1"/>
</dbReference>
<evidence type="ECO:0000256" key="4">
    <source>
        <dbReference type="ARBA" id="ARBA00023015"/>
    </source>
</evidence>
<proteinExistence type="inferred from homology"/>
<dbReference type="PANTHER" id="PTHR47172">
    <property type="entry name" value="OS01G0976800 PROTEIN"/>
    <property type="match status" value="1"/>
</dbReference>
<evidence type="ECO:0000256" key="2">
    <source>
        <dbReference type="ARBA" id="ARBA00022771"/>
    </source>
</evidence>
<gene>
    <name evidence="11" type="ORF">DH2020_020827</name>
</gene>
<keyword evidence="2 9" id="KW-0863">Zinc-finger</keyword>
<dbReference type="PROSITE" id="PS00344">
    <property type="entry name" value="GATA_ZN_FINGER_1"/>
    <property type="match status" value="1"/>
</dbReference>
<evidence type="ECO:0000259" key="10">
    <source>
        <dbReference type="PROSITE" id="PS50114"/>
    </source>
</evidence>
<evidence type="ECO:0000256" key="7">
    <source>
        <dbReference type="ARBA" id="ARBA00024019"/>
    </source>
</evidence>
<comment type="function">
    <text evidence="8">Transcriptional regulator that specifically binds 5'-GATA-3' or 5'-GAT-3' motifs within gene promoters.</text>
</comment>
<evidence type="ECO:0000313" key="11">
    <source>
        <dbReference type="EMBL" id="KAK6144007.1"/>
    </source>
</evidence>
<evidence type="ECO:0000256" key="5">
    <source>
        <dbReference type="ARBA" id="ARBA00023125"/>
    </source>
</evidence>
<evidence type="ECO:0000256" key="1">
    <source>
        <dbReference type="ARBA" id="ARBA00022723"/>
    </source>
</evidence>
<keyword evidence="3" id="KW-0862">Zinc</keyword>
<dbReference type="InterPro" id="IPR013088">
    <property type="entry name" value="Znf_NHR/GATA"/>
</dbReference>
<keyword evidence="12" id="KW-1185">Reference proteome</keyword>
<sequence>MENNKGKSQSNSSSNNDQVINIDLTLKLGLSIQDKQKLEETQVLGQGIGNVEFNSSPPMYGTNEVGSTNLMFFQGYPPQNLGTPSRKMHNINDKVCKSCGVNNTPLWRKGPDGPQTLCNACGLKHLRAVKRGG</sequence>
<comment type="similarity">
    <text evidence="7">Belongs to the type IV zinc-finger family. Class B subfamily.</text>
</comment>
<keyword evidence="4" id="KW-0805">Transcription regulation</keyword>
<dbReference type="SUPFAM" id="SSF57716">
    <property type="entry name" value="Glucocorticoid receptor-like (DNA-binding domain)"/>
    <property type="match status" value="1"/>
</dbReference>
<evidence type="ECO:0000256" key="9">
    <source>
        <dbReference type="PROSITE-ProRule" id="PRU00094"/>
    </source>
</evidence>
<dbReference type="EMBL" id="JABTTQ020000012">
    <property type="protein sequence ID" value="KAK6144007.1"/>
    <property type="molecule type" value="Genomic_DNA"/>
</dbReference>
<evidence type="ECO:0000256" key="3">
    <source>
        <dbReference type="ARBA" id="ARBA00022833"/>
    </source>
</evidence>
<dbReference type="InterPro" id="IPR000679">
    <property type="entry name" value="Znf_GATA"/>
</dbReference>
<dbReference type="PROSITE" id="PS50114">
    <property type="entry name" value="GATA_ZN_FINGER_2"/>
    <property type="match status" value="1"/>
</dbReference>